<feature type="compositionally biased region" description="Basic and acidic residues" evidence="1">
    <location>
        <begin position="77"/>
        <end position="104"/>
    </location>
</feature>
<organism evidence="2 3">
    <name type="scientific">Dermacoccus barathri</name>
    <dbReference type="NCBI Taxonomy" id="322601"/>
    <lineage>
        <taxon>Bacteria</taxon>
        <taxon>Bacillati</taxon>
        <taxon>Actinomycetota</taxon>
        <taxon>Actinomycetes</taxon>
        <taxon>Micrococcales</taxon>
        <taxon>Dermacoccaceae</taxon>
        <taxon>Dermacoccus</taxon>
    </lineage>
</organism>
<comment type="caution">
    <text evidence="2">The sequence shown here is derived from an EMBL/GenBank/DDBJ whole genome shotgun (WGS) entry which is preliminary data.</text>
</comment>
<keyword evidence="3" id="KW-1185">Reference proteome</keyword>
<feature type="compositionally biased region" description="Polar residues" evidence="1">
    <location>
        <begin position="64"/>
        <end position="74"/>
    </location>
</feature>
<name>A0ABN2C1Z0_9MICO</name>
<evidence type="ECO:0000313" key="3">
    <source>
        <dbReference type="Proteomes" id="UP001501288"/>
    </source>
</evidence>
<dbReference type="Proteomes" id="UP001501288">
    <property type="component" value="Unassembled WGS sequence"/>
</dbReference>
<sequence length="104" mass="11299">MTDVSGPDGADRPKAAGGERQGSGRPPRRGPRRATAAQTGSVMPAASATPEADWAEWLARREPATQTPPSLVSTDESEAKGAAEKPRLNERDRWFLEQRPPHWD</sequence>
<gene>
    <name evidence="2" type="ORF">GCM10009762_25040</name>
</gene>
<accession>A0ABN2C1Z0</accession>
<feature type="region of interest" description="Disordered" evidence="1">
    <location>
        <begin position="1"/>
        <end position="104"/>
    </location>
</feature>
<evidence type="ECO:0000313" key="2">
    <source>
        <dbReference type="EMBL" id="GAA1550874.1"/>
    </source>
</evidence>
<reference evidence="2 3" key="1">
    <citation type="journal article" date="2019" name="Int. J. Syst. Evol. Microbiol.">
        <title>The Global Catalogue of Microorganisms (GCM) 10K type strain sequencing project: providing services to taxonomists for standard genome sequencing and annotation.</title>
        <authorList>
            <consortium name="The Broad Institute Genomics Platform"/>
            <consortium name="The Broad Institute Genome Sequencing Center for Infectious Disease"/>
            <person name="Wu L."/>
            <person name="Ma J."/>
        </authorList>
    </citation>
    <scope>NUCLEOTIDE SEQUENCE [LARGE SCALE GENOMIC DNA]</scope>
    <source>
        <strain evidence="2 3">JCM 14588</strain>
    </source>
</reference>
<dbReference type="EMBL" id="BAAANV010000053">
    <property type="protein sequence ID" value="GAA1550874.1"/>
    <property type="molecule type" value="Genomic_DNA"/>
</dbReference>
<protein>
    <submittedName>
        <fullName evidence="2">Uncharacterized protein</fullName>
    </submittedName>
</protein>
<evidence type="ECO:0000256" key="1">
    <source>
        <dbReference type="SAM" id="MobiDB-lite"/>
    </source>
</evidence>
<proteinExistence type="predicted"/>